<dbReference type="AlphaFoldDB" id="E3IYS0"/>
<dbReference type="EMBL" id="CP002299">
    <property type="protein sequence ID" value="ADP79058.1"/>
    <property type="molecule type" value="Genomic_DNA"/>
</dbReference>
<keyword evidence="1" id="KW-0812">Transmembrane</keyword>
<name>E3IYS0_PSEI1</name>
<keyword evidence="1" id="KW-0472">Membrane</keyword>
<dbReference type="InParanoid" id="E3IYS0"/>
<keyword evidence="4" id="KW-1185">Reference proteome</keyword>
<keyword evidence="3" id="KW-0540">Nuclease</keyword>
<dbReference type="GO" id="GO:0004527">
    <property type="term" value="F:exonuclease activity"/>
    <property type="evidence" value="ECO:0007669"/>
    <property type="project" value="UniProtKB-KW"/>
</dbReference>
<keyword evidence="3" id="KW-0269">Exonuclease</keyword>
<protein>
    <submittedName>
        <fullName evidence="3">Endonuclease/exonuclease/phosphatase</fullName>
    </submittedName>
</protein>
<dbReference type="eggNOG" id="COG3021">
    <property type="taxonomic scope" value="Bacteria"/>
</dbReference>
<dbReference type="Proteomes" id="UP000002484">
    <property type="component" value="Chromosome"/>
</dbReference>
<gene>
    <name evidence="3" type="ordered locus">FraEuI1c_0985</name>
</gene>
<dbReference type="Gene3D" id="3.60.10.10">
    <property type="entry name" value="Endonuclease/exonuclease/phosphatase"/>
    <property type="match status" value="1"/>
</dbReference>
<dbReference type="HOGENOM" id="CLU_052333_1_0_11"/>
<feature type="transmembrane region" description="Helical" evidence="1">
    <location>
        <begin position="41"/>
        <end position="61"/>
    </location>
</feature>
<reference evidence="3 4" key="1">
    <citation type="submission" date="2010-10" db="EMBL/GenBank/DDBJ databases">
        <title>Complete sequence of Frankia sp. EuI1c.</title>
        <authorList>
            <consortium name="US DOE Joint Genome Institute"/>
            <person name="Lucas S."/>
            <person name="Copeland A."/>
            <person name="Lapidus A."/>
            <person name="Cheng J.-F."/>
            <person name="Bruce D."/>
            <person name="Goodwin L."/>
            <person name="Pitluck S."/>
            <person name="Chertkov O."/>
            <person name="Detter J.C."/>
            <person name="Han C."/>
            <person name="Tapia R."/>
            <person name="Land M."/>
            <person name="Hauser L."/>
            <person name="Jeffries C."/>
            <person name="Kyrpides N."/>
            <person name="Ivanova N."/>
            <person name="Mikhailova N."/>
            <person name="Beauchemin N."/>
            <person name="Sen A."/>
            <person name="Sur S.A."/>
            <person name="Gtari M."/>
            <person name="Wall L."/>
            <person name="Tisa L."/>
            <person name="Woyke T."/>
        </authorList>
    </citation>
    <scope>NUCLEOTIDE SEQUENCE [LARGE SCALE GENOMIC DNA]</scope>
    <source>
        <strain evidence="4">DSM 45817 / CECT 9037 / EuI1c</strain>
    </source>
</reference>
<evidence type="ECO:0000256" key="1">
    <source>
        <dbReference type="SAM" id="Phobius"/>
    </source>
</evidence>
<evidence type="ECO:0000313" key="3">
    <source>
        <dbReference type="EMBL" id="ADP79058.1"/>
    </source>
</evidence>
<dbReference type="InterPro" id="IPR005135">
    <property type="entry name" value="Endo/exonuclease/phosphatase"/>
</dbReference>
<proteinExistence type="predicted"/>
<dbReference type="InterPro" id="IPR036691">
    <property type="entry name" value="Endo/exonu/phosph_ase_sf"/>
</dbReference>
<dbReference type="GO" id="GO:0004519">
    <property type="term" value="F:endonuclease activity"/>
    <property type="evidence" value="ECO:0007669"/>
    <property type="project" value="UniProtKB-KW"/>
</dbReference>
<feature type="domain" description="Endonuclease/exonuclease/phosphatase" evidence="2">
    <location>
        <begin position="140"/>
        <end position="345"/>
    </location>
</feature>
<organism evidence="3 4">
    <name type="scientific">Pseudofrankia inefficax (strain DSM 45817 / CECT 9037 / DDB 130130 / EuI1c)</name>
    <name type="common">Frankia inefficax</name>
    <dbReference type="NCBI Taxonomy" id="298654"/>
    <lineage>
        <taxon>Bacteria</taxon>
        <taxon>Bacillati</taxon>
        <taxon>Actinomycetota</taxon>
        <taxon>Actinomycetes</taxon>
        <taxon>Frankiales</taxon>
        <taxon>Frankiaceae</taxon>
        <taxon>Pseudofrankia</taxon>
    </lineage>
</organism>
<evidence type="ECO:0000259" key="2">
    <source>
        <dbReference type="Pfam" id="PF03372"/>
    </source>
</evidence>
<feature type="transmembrane region" description="Helical" evidence="1">
    <location>
        <begin position="67"/>
        <end position="88"/>
    </location>
</feature>
<evidence type="ECO:0000313" key="4">
    <source>
        <dbReference type="Proteomes" id="UP000002484"/>
    </source>
</evidence>
<dbReference type="SUPFAM" id="SSF56219">
    <property type="entry name" value="DNase I-like"/>
    <property type="match status" value="1"/>
</dbReference>
<dbReference type="Pfam" id="PF03372">
    <property type="entry name" value="Exo_endo_phos"/>
    <property type="match status" value="1"/>
</dbReference>
<sequence length="357" mass="38185">MVTSGESPGKTAADLANDRTADGTALGGEHDVRRPPAGRTVLGWLTWLVLAVLALLALGRLTHLDDALAYPYSVVNALTPLVYLPAYAAAAVGFGLRRNLLMLAAVPLIGLHLFWTVPELWPSSPDDVPAGAVSVRLLAANLQYSNARAQDLAPQIAAQHPDIVVLEEVSPLTFAGIDGSGALKPYPYRVVHQDLGAFGYAVFSRFPLSAVRAPVVGGEPMARMTVTVGDGQRFELFAVHTISPTTTAYTKRWRAQLDQLAADVRSSPLPVVLAGDFNATRDHRPFRHLLDSGVRDAHDVTGAGWQPTWPADLTLPPVIRIDHVLASPAFAITGYHRGGNDGSDHLPVIANLALRRP</sequence>
<dbReference type="OrthoDB" id="2340043at2"/>
<keyword evidence="3" id="KW-0255">Endonuclease</keyword>
<dbReference type="KEGG" id="fri:FraEuI1c_0985"/>
<keyword evidence="3" id="KW-0378">Hydrolase</keyword>
<accession>E3IYS0</accession>
<keyword evidence="1" id="KW-1133">Transmembrane helix</keyword>